<evidence type="ECO:0000313" key="2">
    <source>
        <dbReference type="EMBL" id="VCU10175.1"/>
    </source>
</evidence>
<gene>
    <name evidence="2" type="ORF">RHODGE_RHODGE_03361</name>
</gene>
<keyword evidence="3" id="KW-1185">Reference proteome</keyword>
<accession>A0A3S5CYJ2</accession>
<dbReference type="GO" id="GO:0035438">
    <property type="term" value="F:cyclic-di-GMP binding"/>
    <property type="evidence" value="ECO:0007669"/>
    <property type="project" value="InterPro"/>
</dbReference>
<dbReference type="Pfam" id="PF07238">
    <property type="entry name" value="PilZ"/>
    <property type="match status" value="1"/>
</dbReference>
<dbReference type="SUPFAM" id="SSF141371">
    <property type="entry name" value="PilZ domain-like"/>
    <property type="match status" value="1"/>
</dbReference>
<dbReference type="RefSeq" id="WP_129610130.1">
    <property type="nucleotide sequence ID" value="NZ_UWOC01000162.1"/>
</dbReference>
<dbReference type="Gene3D" id="2.40.10.220">
    <property type="entry name" value="predicted glycosyltransferase like domains"/>
    <property type="match status" value="1"/>
</dbReference>
<evidence type="ECO:0000259" key="1">
    <source>
        <dbReference type="Pfam" id="PF07238"/>
    </source>
</evidence>
<dbReference type="AlphaFoldDB" id="A0A3S5CYJ2"/>
<dbReference type="InterPro" id="IPR009875">
    <property type="entry name" value="PilZ_domain"/>
</dbReference>
<sequence>MERRREPRWPSYYRGRISFANRFSTVDCIVRNASAGGFRLAVHNGAFLPDEFDLAIPRKSIEMRVRSRWRSPVAMGVEVVRAAAVPEPPISLAMARRIRELEQANVSLRRRLDERD</sequence>
<name>A0A3S5CYJ2_9BRAD</name>
<organism evidence="2 3">
    <name type="scientific">Rhodoplanes serenus</name>
    <dbReference type="NCBI Taxonomy" id="200615"/>
    <lineage>
        <taxon>Bacteria</taxon>
        <taxon>Pseudomonadati</taxon>
        <taxon>Pseudomonadota</taxon>
        <taxon>Alphaproteobacteria</taxon>
        <taxon>Hyphomicrobiales</taxon>
        <taxon>Nitrobacteraceae</taxon>
        <taxon>Rhodoplanes</taxon>
    </lineage>
</organism>
<proteinExistence type="predicted"/>
<dbReference type="Proteomes" id="UP000289200">
    <property type="component" value="Unassembled WGS sequence"/>
</dbReference>
<feature type="domain" description="PilZ" evidence="1">
    <location>
        <begin position="2"/>
        <end position="79"/>
    </location>
</feature>
<protein>
    <recommendedName>
        <fullName evidence="1">PilZ domain-containing protein</fullName>
    </recommendedName>
</protein>
<comment type="caution">
    <text evidence="2">The sequence shown here is derived from an EMBL/GenBank/DDBJ whole genome shotgun (WGS) entry which is preliminary data.</text>
</comment>
<dbReference type="EMBL" id="UWOC01000162">
    <property type="protein sequence ID" value="VCU10175.1"/>
    <property type="molecule type" value="Genomic_DNA"/>
</dbReference>
<dbReference type="OrthoDB" id="7210926at2"/>
<evidence type="ECO:0000313" key="3">
    <source>
        <dbReference type="Proteomes" id="UP000289200"/>
    </source>
</evidence>
<reference evidence="3" key="1">
    <citation type="submission" date="2018-10" db="EMBL/GenBank/DDBJ databases">
        <authorList>
            <person name="Peiro R."/>
            <person name="Begona"/>
            <person name="Cbmso G."/>
            <person name="Lopez M."/>
            <person name="Gonzalez S."/>
            <person name="Sacristan E."/>
            <person name="Castillo E."/>
        </authorList>
    </citation>
    <scope>NUCLEOTIDE SEQUENCE [LARGE SCALE GENOMIC DNA]</scope>
</reference>